<dbReference type="KEGG" id="fae:FAES_pFAES01115"/>
<protein>
    <recommendedName>
        <fullName evidence="3">DUF305 domain-containing protein</fullName>
    </recommendedName>
</protein>
<accession>I0KHK2</accession>
<keyword evidence="2" id="KW-0472">Membrane</keyword>
<evidence type="ECO:0000256" key="2">
    <source>
        <dbReference type="SAM" id="Phobius"/>
    </source>
</evidence>
<evidence type="ECO:0000259" key="3">
    <source>
        <dbReference type="Pfam" id="PF03713"/>
    </source>
</evidence>
<name>I0KHK2_9BACT</name>
<proteinExistence type="predicted"/>
<dbReference type="PANTHER" id="PTHR36933:SF1">
    <property type="entry name" value="SLL0788 PROTEIN"/>
    <property type="match status" value="1"/>
</dbReference>
<feature type="transmembrane region" description="Helical" evidence="2">
    <location>
        <begin position="63"/>
        <end position="81"/>
    </location>
</feature>
<feature type="region of interest" description="Disordered" evidence="1">
    <location>
        <begin position="1"/>
        <end position="25"/>
    </location>
</feature>
<sequence>MQAHTTQGRPDGHQHHTGSHSGSGHTQPYGKLVLMIVLSFISMYILMYAMVDRLANVVPNYNQFYMAGLMTMPMVIIELLVMSAMYPDKRRNTLILAGSVVALLGFYALIRQQTAISDRQFVKSMIPHHAGAILMAKEARLTDPELQKLSQDIIQAQEKEIAQMKAKLQQLDK</sequence>
<keyword evidence="4" id="KW-0614">Plasmid</keyword>
<keyword evidence="2" id="KW-0812">Transmembrane</keyword>
<geneLocation type="plasmid" evidence="4 5">
    <name>pFAES01</name>
</geneLocation>
<dbReference type="AlphaFoldDB" id="I0KHK2"/>
<evidence type="ECO:0000313" key="5">
    <source>
        <dbReference type="Proteomes" id="UP000011058"/>
    </source>
</evidence>
<dbReference type="InterPro" id="IPR012347">
    <property type="entry name" value="Ferritin-like"/>
</dbReference>
<feature type="transmembrane region" description="Helical" evidence="2">
    <location>
        <begin position="32"/>
        <end position="51"/>
    </location>
</feature>
<keyword evidence="5" id="KW-1185">Reference proteome</keyword>
<dbReference type="HOGENOM" id="CLU_113754_1_0_10"/>
<feature type="domain" description="DUF305" evidence="3">
    <location>
        <begin position="112"/>
        <end position="166"/>
    </location>
</feature>
<dbReference type="EMBL" id="HE796684">
    <property type="protein sequence ID" value="CCH03605.1"/>
    <property type="molecule type" value="Genomic_DNA"/>
</dbReference>
<gene>
    <name evidence="4" type="ORF">FAES_pFAES01115</name>
</gene>
<feature type="transmembrane region" description="Helical" evidence="2">
    <location>
        <begin position="93"/>
        <end position="110"/>
    </location>
</feature>
<organism evidence="4 5">
    <name type="scientific">Fibrella aestuarina BUZ 2</name>
    <dbReference type="NCBI Taxonomy" id="1166018"/>
    <lineage>
        <taxon>Bacteria</taxon>
        <taxon>Pseudomonadati</taxon>
        <taxon>Bacteroidota</taxon>
        <taxon>Cytophagia</taxon>
        <taxon>Cytophagales</taxon>
        <taxon>Spirosomataceae</taxon>
        <taxon>Fibrella</taxon>
    </lineage>
</organism>
<dbReference type="PANTHER" id="PTHR36933">
    <property type="entry name" value="SLL0788 PROTEIN"/>
    <property type="match status" value="1"/>
</dbReference>
<dbReference type="Pfam" id="PF03713">
    <property type="entry name" value="DUF305"/>
    <property type="match status" value="1"/>
</dbReference>
<dbReference type="OrthoDB" id="517560at2"/>
<dbReference type="InterPro" id="IPR005183">
    <property type="entry name" value="DUF305_CopM-like"/>
</dbReference>
<dbReference type="Gene3D" id="1.20.1260.10">
    <property type="match status" value="1"/>
</dbReference>
<evidence type="ECO:0000256" key="1">
    <source>
        <dbReference type="SAM" id="MobiDB-lite"/>
    </source>
</evidence>
<dbReference type="eggNOG" id="COG3544">
    <property type="taxonomic scope" value="Bacteria"/>
</dbReference>
<keyword evidence="2" id="KW-1133">Transmembrane helix</keyword>
<dbReference type="RefSeq" id="WP_015056785.1">
    <property type="nucleotide sequence ID" value="NC_019012.1"/>
</dbReference>
<dbReference type="PATRIC" id="fig|1166018.3.peg.5720"/>
<dbReference type="Proteomes" id="UP000011058">
    <property type="component" value="Plasmid pFAES01"/>
</dbReference>
<reference evidence="4 5" key="1">
    <citation type="journal article" date="2012" name="J. Bacteriol.">
        <title>Genome Sequence of Fibrella aestuarina BUZ 2T, a Filamentous Marine Bacterium.</title>
        <authorList>
            <person name="Filippini M."/>
            <person name="Qi W."/>
            <person name="Blom J."/>
            <person name="Goesmann A."/>
            <person name="Smits T.H."/>
            <person name="Bagheri H.C."/>
        </authorList>
    </citation>
    <scope>NUCLEOTIDE SEQUENCE [LARGE SCALE GENOMIC DNA]</scope>
    <source>
        <strain evidence="5">BUZ 2T</strain>
        <plasmid evidence="4 5">pFAES01</plasmid>
    </source>
</reference>
<evidence type="ECO:0000313" key="4">
    <source>
        <dbReference type="EMBL" id="CCH03605.1"/>
    </source>
</evidence>